<evidence type="ECO:0000256" key="2">
    <source>
        <dbReference type="ARBA" id="ARBA00005404"/>
    </source>
</evidence>
<name>A0A255YHE6_9SPHN</name>
<dbReference type="InterPro" id="IPR054351">
    <property type="entry name" value="NADH_UbQ_OxRdtase_ferredoxin"/>
</dbReference>
<dbReference type="InterPro" id="IPR001041">
    <property type="entry name" value="2Fe-2S_ferredoxin-type"/>
</dbReference>
<dbReference type="PANTHER" id="PTHR43105:SF13">
    <property type="entry name" value="NADH-UBIQUINONE OXIDOREDUCTASE 75 KDA SUBUNIT, MITOCHONDRIAL"/>
    <property type="match status" value="1"/>
</dbReference>
<keyword evidence="10" id="KW-0874">Quinone</keyword>
<dbReference type="PROSITE" id="PS51085">
    <property type="entry name" value="2FE2S_FER_2"/>
    <property type="match status" value="1"/>
</dbReference>
<evidence type="ECO:0000313" key="15">
    <source>
        <dbReference type="Proteomes" id="UP000216991"/>
    </source>
</evidence>
<dbReference type="OrthoDB" id="9816402at2"/>
<keyword evidence="10" id="KW-0001">2Fe-2S</keyword>
<accession>A0A255YHE6</accession>
<dbReference type="InterPro" id="IPR006656">
    <property type="entry name" value="Mopterin_OxRdtase"/>
</dbReference>
<dbReference type="GO" id="GO:0008137">
    <property type="term" value="F:NADH dehydrogenase (ubiquinone) activity"/>
    <property type="evidence" value="ECO:0007669"/>
    <property type="project" value="UniProtKB-UniRule"/>
</dbReference>
<dbReference type="GO" id="GO:0051537">
    <property type="term" value="F:2 iron, 2 sulfur cluster binding"/>
    <property type="evidence" value="ECO:0007669"/>
    <property type="project" value="UniProtKB-UniRule"/>
</dbReference>
<comment type="cofactor">
    <cofactor evidence="10">
        <name>[2Fe-2S] cluster</name>
        <dbReference type="ChEBI" id="CHEBI:190135"/>
    </cofactor>
    <text evidence="10">Binds 1 [2Fe-2S] cluster per subunit.</text>
</comment>
<keyword evidence="5 10" id="KW-1278">Translocase</keyword>
<dbReference type="SMART" id="SM00929">
    <property type="entry name" value="NADH-G_4Fe-4S_3"/>
    <property type="match status" value="1"/>
</dbReference>
<evidence type="ECO:0000259" key="11">
    <source>
        <dbReference type="PROSITE" id="PS51085"/>
    </source>
</evidence>
<dbReference type="FunFam" id="3.30.70.20:FF:000002">
    <property type="entry name" value="NADH-ubiquinone oxidoreductase 75 kDa subunit"/>
    <property type="match status" value="1"/>
</dbReference>
<feature type="domain" description="4Fe-4S Mo/W bis-MGD-type" evidence="12">
    <location>
        <begin position="215"/>
        <end position="271"/>
    </location>
</feature>
<dbReference type="InterPro" id="IPR015405">
    <property type="entry name" value="NDUFS1-like_C"/>
</dbReference>
<evidence type="ECO:0000256" key="1">
    <source>
        <dbReference type="ARBA" id="ARBA00001966"/>
    </source>
</evidence>
<dbReference type="InterPro" id="IPR050123">
    <property type="entry name" value="Prok_molybdopt-oxidoreductase"/>
</dbReference>
<keyword evidence="3 10" id="KW-0004">4Fe-4S</keyword>
<dbReference type="SUPFAM" id="SSF54292">
    <property type="entry name" value="2Fe-2S ferredoxin-like"/>
    <property type="match status" value="1"/>
</dbReference>
<evidence type="ECO:0000256" key="10">
    <source>
        <dbReference type="RuleBase" id="RU003525"/>
    </source>
</evidence>
<dbReference type="Gene3D" id="3.10.20.740">
    <property type="match status" value="1"/>
</dbReference>
<dbReference type="Proteomes" id="UP000216991">
    <property type="component" value="Unassembled WGS sequence"/>
</dbReference>
<evidence type="ECO:0000259" key="12">
    <source>
        <dbReference type="PROSITE" id="PS51669"/>
    </source>
</evidence>
<keyword evidence="6 10" id="KW-0408">Iron</keyword>
<dbReference type="EMBL" id="NOXT01000109">
    <property type="protein sequence ID" value="OYQ28666.1"/>
    <property type="molecule type" value="Genomic_DNA"/>
</dbReference>
<dbReference type="Gene3D" id="3.40.50.740">
    <property type="match status" value="1"/>
</dbReference>
<keyword evidence="7 10" id="KW-0411">Iron-sulfur</keyword>
<dbReference type="Pfam" id="PF13510">
    <property type="entry name" value="Fer2_4"/>
    <property type="match status" value="1"/>
</dbReference>
<protein>
    <recommendedName>
        <fullName evidence="10">NADH-quinone oxidoreductase</fullName>
        <ecNumber evidence="10">7.1.1.-</ecNumber>
    </recommendedName>
</protein>
<evidence type="ECO:0000256" key="3">
    <source>
        <dbReference type="ARBA" id="ARBA00022485"/>
    </source>
</evidence>
<dbReference type="GO" id="GO:0046872">
    <property type="term" value="F:metal ion binding"/>
    <property type="evidence" value="ECO:0007669"/>
    <property type="project" value="UniProtKB-UniRule"/>
</dbReference>
<dbReference type="Pfam" id="PF22117">
    <property type="entry name" value="Fer4_Nqo3"/>
    <property type="match status" value="1"/>
</dbReference>
<dbReference type="SUPFAM" id="SSF54862">
    <property type="entry name" value="4Fe-4S ferredoxins"/>
    <property type="match status" value="1"/>
</dbReference>
<dbReference type="FunFam" id="3.30.200.210:FF:000002">
    <property type="entry name" value="NADH-ubiquinone oxidoreductase 75 kDa subunit"/>
    <property type="match status" value="1"/>
</dbReference>
<keyword evidence="8 10" id="KW-0520">NAD</keyword>
<evidence type="ECO:0000256" key="9">
    <source>
        <dbReference type="ARBA" id="ARBA00047712"/>
    </source>
</evidence>
<dbReference type="EC" id="7.1.1.-" evidence="10"/>
<evidence type="ECO:0000256" key="4">
    <source>
        <dbReference type="ARBA" id="ARBA00022723"/>
    </source>
</evidence>
<evidence type="ECO:0000256" key="5">
    <source>
        <dbReference type="ARBA" id="ARBA00022967"/>
    </source>
</evidence>
<dbReference type="SUPFAM" id="SSF53706">
    <property type="entry name" value="Formate dehydrogenase/DMSO reductase, domains 1-3"/>
    <property type="match status" value="1"/>
</dbReference>
<sequence>MPKLTVDGIEVEVPGGATVLQACEAAGAEIPRFCYHERLSIAGNCRMCLVEMEKSPKPVASCAMPAADGQVIHTKSEKVKRAREGVMEFLLINHPLDCPICDQGGECDLQDQAMAYGRGANRYEENKRAVTEKYMGPLIKTVMTRCIHCTRCVRFAEEVAGVEEIGAIGRGESMQITSYLERAVTSEVSGNVIDLCPVGALTSKPYAFQARPWELKKTDSIDVMDAIGSNIVVGSRGAAVLRVTPRINDDVNEEWLADKSRFAIDGLAERRLDTPWVRVGGKLQKASWAEAFQAIAAGLKGLSGAEIAGVVGDLCAVEDMVAFKDLLAGLGTTRIECRQDGALFDAGEPAGWLFGTGLAAAETADAILLIGTNPRHEAALLNVRLRKAVKKGGAKAFSIGPDVDLSFPLTQLGDDAALLADLPAAVVEAFAGAQRPMILVGMGALKTPGLYEAARAAATRLNVVRDGWNGFNLVHTAAARAGALRLGLAVDGGINALMGDAGVKALFLLGADEVNVQAGRFTVYVGTHGDRGVAHADVILPAAAYTEKAGIHVNMEGRVQRALKATQPPGDAREDWTIMRALSSVLGVKLPYDDLIALRARIATEWPDLATDGLIARTATLSAVTAPPLRGPLHHIYSNYQLTNPIARASPTMAACVSSLLAPESREAAE</sequence>
<keyword evidence="15" id="KW-1185">Reference proteome</keyword>
<comment type="cofactor">
    <cofactor evidence="1 10">
        <name>[4Fe-4S] cluster</name>
        <dbReference type="ChEBI" id="CHEBI:49883"/>
    </cofactor>
</comment>
<dbReference type="AlphaFoldDB" id="A0A255YHE6"/>
<dbReference type="PROSITE" id="PS00643">
    <property type="entry name" value="COMPLEX1_75K_3"/>
    <property type="match status" value="1"/>
</dbReference>
<comment type="similarity">
    <text evidence="2 10">Belongs to the complex I 75 kDa subunit family.</text>
</comment>
<dbReference type="InterPro" id="IPR036010">
    <property type="entry name" value="2Fe-2S_ferredoxin-like_sf"/>
</dbReference>
<reference evidence="14 15" key="1">
    <citation type="submission" date="2017-07" db="EMBL/GenBank/DDBJ databases">
        <title>Sandarakinorhabdus cyanobacteriorum sp. nov., a novel bacterium isolated from cyanobacterial aggregates in a eutrophic lake.</title>
        <authorList>
            <person name="Cai H."/>
        </authorList>
    </citation>
    <scope>NUCLEOTIDE SEQUENCE [LARGE SCALE GENOMIC DNA]</scope>
    <source>
        <strain evidence="14 15">TH057</strain>
    </source>
</reference>
<evidence type="ECO:0000256" key="8">
    <source>
        <dbReference type="ARBA" id="ARBA00023027"/>
    </source>
</evidence>
<dbReference type="InterPro" id="IPR010228">
    <property type="entry name" value="NADH_UbQ_OxRdtase_Gsu"/>
</dbReference>
<dbReference type="PROSITE" id="PS51669">
    <property type="entry name" value="4FE4S_MOW_BIS_MGD"/>
    <property type="match status" value="1"/>
</dbReference>
<dbReference type="Gene3D" id="3.30.200.210">
    <property type="match status" value="1"/>
</dbReference>
<proteinExistence type="inferred from homology"/>
<comment type="catalytic activity">
    <reaction evidence="9 10">
        <text>a quinone + NADH + 5 H(+)(in) = a quinol + NAD(+) + 4 H(+)(out)</text>
        <dbReference type="Rhea" id="RHEA:57888"/>
        <dbReference type="ChEBI" id="CHEBI:15378"/>
        <dbReference type="ChEBI" id="CHEBI:24646"/>
        <dbReference type="ChEBI" id="CHEBI:57540"/>
        <dbReference type="ChEBI" id="CHEBI:57945"/>
        <dbReference type="ChEBI" id="CHEBI:132124"/>
    </reaction>
</comment>
<dbReference type="GO" id="GO:0051539">
    <property type="term" value="F:4 iron, 4 sulfur cluster binding"/>
    <property type="evidence" value="ECO:0007669"/>
    <property type="project" value="UniProtKB-KW"/>
</dbReference>
<dbReference type="NCBIfam" id="TIGR01973">
    <property type="entry name" value="NuoG"/>
    <property type="match status" value="1"/>
</dbReference>
<dbReference type="RefSeq" id="WP_094473735.1">
    <property type="nucleotide sequence ID" value="NZ_NOXT01000109.1"/>
</dbReference>
<comment type="caution">
    <text evidence="14">The sequence shown here is derived from an EMBL/GenBank/DDBJ whole genome shotgun (WGS) entry which is preliminary data.</text>
</comment>
<keyword evidence="14" id="KW-0560">Oxidoreductase</keyword>
<dbReference type="Pfam" id="PF22151">
    <property type="entry name" value="Fer4_NDSU1"/>
    <property type="match status" value="1"/>
</dbReference>
<feature type="domain" description="4Fe-4S His(Cys)3-ligated-type" evidence="13">
    <location>
        <begin position="78"/>
        <end position="117"/>
    </location>
</feature>
<dbReference type="PROSITE" id="PS51257">
    <property type="entry name" value="PROKAR_LIPOPROTEIN"/>
    <property type="match status" value="1"/>
</dbReference>
<feature type="domain" description="2Fe-2S ferredoxin-type" evidence="11">
    <location>
        <begin position="2"/>
        <end position="78"/>
    </location>
</feature>
<dbReference type="Pfam" id="PF09326">
    <property type="entry name" value="NADH_dhqG_C"/>
    <property type="match status" value="1"/>
</dbReference>
<dbReference type="GO" id="GO:0048038">
    <property type="term" value="F:quinone binding"/>
    <property type="evidence" value="ECO:0007669"/>
    <property type="project" value="UniProtKB-UniRule"/>
</dbReference>
<evidence type="ECO:0000259" key="13">
    <source>
        <dbReference type="PROSITE" id="PS51839"/>
    </source>
</evidence>
<dbReference type="Pfam" id="PF00384">
    <property type="entry name" value="Molybdopterin"/>
    <property type="match status" value="1"/>
</dbReference>
<comment type="function">
    <text evidence="10">NDH-1 shuttles electrons from NADH, via FMN and iron-sulfur (Fe-S) centers, to quinones in the respiratory chain. Couples the redox reaction to proton translocation (for every two electrons transferred, four hydrogen ions are translocated across the cytoplasmic membrane), and thus conserves the redox energy in a proton gradient.</text>
</comment>
<dbReference type="CDD" id="cd00207">
    <property type="entry name" value="fer2"/>
    <property type="match status" value="1"/>
</dbReference>
<dbReference type="InterPro" id="IPR000283">
    <property type="entry name" value="NADH_UbQ_OxRdtase_75kDa_su_CS"/>
</dbReference>
<dbReference type="PROSITE" id="PS00642">
    <property type="entry name" value="COMPLEX1_75K_2"/>
    <property type="match status" value="1"/>
</dbReference>
<evidence type="ECO:0000313" key="14">
    <source>
        <dbReference type="EMBL" id="OYQ28666.1"/>
    </source>
</evidence>
<dbReference type="PANTHER" id="PTHR43105">
    <property type="entry name" value="RESPIRATORY NITRATE REDUCTASE"/>
    <property type="match status" value="1"/>
</dbReference>
<dbReference type="InterPro" id="IPR019574">
    <property type="entry name" value="NADH_UbQ_OxRdtase_Gsu_4Fe4S-bd"/>
</dbReference>
<dbReference type="GO" id="GO:0016020">
    <property type="term" value="C:membrane"/>
    <property type="evidence" value="ECO:0007669"/>
    <property type="project" value="InterPro"/>
</dbReference>
<dbReference type="FunFam" id="3.10.20.740:FF:000001">
    <property type="entry name" value="NADH-quinone oxidoreductase subunit G"/>
    <property type="match status" value="1"/>
</dbReference>
<keyword evidence="4 10" id="KW-0479">Metal-binding</keyword>
<gene>
    <name evidence="14" type="ORF">CHU93_08880</name>
</gene>
<dbReference type="Pfam" id="PF10588">
    <property type="entry name" value="NADH-G_4Fe-4S_3"/>
    <property type="match status" value="1"/>
</dbReference>
<dbReference type="GO" id="GO:0042773">
    <property type="term" value="P:ATP synthesis coupled electron transport"/>
    <property type="evidence" value="ECO:0007669"/>
    <property type="project" value="InterPro"/>
</dbReference>
<evidence type="ECO:0000256" key="6">
    <source>
        <dbReference type="ARBA" id="ARBA00023004"/>
    </source>
</evidence>
<dbReference type="InterPro" id="IPR006963">
    <property type="entry name" value="Mopterin_OxRdtase_4Fe-4S_dom"/>
</dbReference>
<dbReference type="Gene3D" id="3.30.70.20">
    <property type="match status" value="1"/>
</dbReference>
<dbReference type="GO" id="GO:0016651">
    <property type="term" value="F:oxidoreductase activity, acting on NAD(P)H"/>
    <property type="evidence" value="ECO:0007669"/>
    <property type="project" value="InterPro"/>
</dbReference>
<evidence type="ECO:0000256" key="7">
    <source>
        <dbReference type="ARBA" id="ARBA00023014"/>
    </source>
</evidence>
<dbReference type="PROSITE" id="PS00641">
    <property type="entry name" value="COMPLEX1_75K_1"/>
    <property type="match status" value="1"/>
</dbReference>
<organism evidence="14 15">
    <name type="scientific">Sandarakinorhabdus cyanobacteriorum</name>
    <dbReference type="NCBI Taxonomy" id="1981098"/>
    <lineage>
        <taxon>Bacteria</taxon>
        <taxon>Pseudomonadati</taxon>
        <taxon>Pseudomonadota</taxon>
        <taxon>Alphaproteobacteria</taxon>
        <taxon>Sphingomonadales</taxon>
        <taxon>Sphingosinicellaceae</taxon>
        <taxon>Sandarakinorhabdus</taxon>
    </lineage>
</organism>
<dbReference type="PROSITE" id="PS51839">
    <property type="entry name" value="4FE4S_HC3"/>
    <property type="match status" value="1"/>
</dbReference>